<dbReference type="EMBL" id="BMOS01000017">
    <property type="protein sequence ID" value="GGN60623.1"/>
    <property type="molecule type" value="Genomic_DNA"/>
</dbReference>
<dbReference type="PIRSF" id="PIRSF037259">
    <property type="entry name" value="EcsB_ABC"/>
    <property type="match status" value="1"/>
</dbReference>
<keyword evidence="1" id="KW-1133">Transmembrane helix</keyword>
<dbReference type="GO" id="GO:0016020">
    <property type="term" value="C:membrane"/>
    <property type="evidence" value="ECO:0007669"/>
    <property type="project" value="InterPro"/>
</dbReference>
<dbReference type="Pfam" id="PF05975">
    <property type="entry name" value="EcsB"/>
    <property type="match status" value="1"/>
</dbReference>
<organism evidence="2 3">
    <name type="scientific">Oceanobacillus indicireducens</name>
    <dbReference type="NCBI Taxonomy" id="1004261"/>
    <lineage>
        <taxon>Bacteria</taxon>
        <taxon>Bacillati</taxon>
        <taxon>Bacillota</taxon>
        <taxon>Bacilli</taxon>
        <taxon>Bacillales</taxon>
        <taxon>Bacillaceae</taxon>
        <taxon>Oceanobacillus</taxon>
    </lineage>
</organism>
<feature type="transmembrane region" description="Helical" evidence="1">
    <location>
        <begin position="380"/>
        <end position="399"/>
    </location>
</feature>
<reference evidence="2" key="2">
    <citation type="submission" date="2020-09" db="EMBL/GenBank/DDBJ databases">
        <authorList>
            <person name="Sun Q."/>
            <person name="Ohkuma M."/>
        </authorList>
    </citation>
    <scope>NUCLEOTIDE SEQUENCE</scope>
    <source>
        <strain evidence="2">JCM 17251</strain>
    </source>
</reference>
<dbReference type="AlphaFoldDB" id="A0A918D2U5"/>
<feature type="transmembrane region" description="Helical" evidence="1">
    <location>
        <begin position="355"/>
        <end position="374"/>
    </location>
</feature>
<feature type="transmembrane region" description="Helical" evidence="1">
    <location>
        <begin position="290"/>
        <end position="319"/>
    </location>
</feature>
<dbReference type="Proteomes" id="UP000624041">
    <property type="component" value="Unassembled WGS sequence"/>
</dbReference>
<comment type="caution">
    <text evidence="2">The sequence shown here is derived from an EMBL/GenBank/DDBJ whole genome shotgun (WGS) entry which is preliminary data.</text>
</comment>
<proteinExistence type="predicted"/>
<evidence type="ECO:0000313" key="2">
    <source>
        <dbReference type="EMBL" id="GGN60623.1"/>
    </source>
</evidence>
<gene>
    <name evidence="2" type="ORF">GCM10007971_24740</name>
</gene>
<keyword evidence="1" id="KW-0472">Membrane</keyword>
<feature type="transmembrane region" description="Helical" evidence="1">
    <location>
        <begin position="180"/>
        <end position="206"/>
    </location>
</feature>
<feature type="transmembrane region" description="Helical" evidence="1">
    <location>
        <begin position="137"/>
        <end position="159"/>
    </location>
</feature>
<name>A0A918D2U5_9BACI</name>
<dbReference type="RefSeq" id="WP_188857812.1">
    <property type="nucleotide sequence ID" value="NZ_BMOS01000017.1"/>
</dbReference>
<feature type="transmembrane region" description="Helical" evidence="1">
    <location>
        <begin position="103"/>
        <end position="125"/>
    </location>
</feature>
<accession>A0A918D2U5</accession>
<evidence type="ECO:0000313" key="3">
    <source>
        <dbReference type="Proteomes" id="UP000624041"/>
    </source>
</evidence>
<protein>
    <submittedName>
        <fullName evidence="2">ABC transporter permease</fullName>
    </submittedName>
</protein>
<feature type="transmembrane region" description="Helical" evidence="1">
    <location>
        <begin position="25"/>
        <end position="45"/>
    </location>
</feature>
<keyword evidence="3" id="KW-1185">Reference proteome</keyword>
<evidence type="ECO:0000256" key="1">
    <source>
        <dbReference type="SAM" id="Phobius"/>
    </source>
</evidence>
<keyword evidence="1" id="KW-0812">Transmembrane</keyword>
<feature type="transmembrane region" description="Helical" evidence="1">
    <location>
        <begin position="57"/>
        <end position="76"/>
    </location>
</feature>
<dbReference type="InterPro" id="IPR010288">
    <property type="entry name" value="EcsB_ABC"/>
</dbReference>
<reference evidence="2" key="1">
    <citation type="journal article" date="2014" name="Int. J. Syst. Evol. Microbiol.">
        <title>Complete genome sequence of Corynebacterium casei LMG S-19264T (=DSM 44701T), isolated from a smear-ripened cheese.</title>
        <authorList>
            <consortium name="US DOE Joint Genome Institute (JGI-PGF)"/>
            <person name="Walter F."/>
            <person name="Albersmeier A."/>
            <person name="Kalinowski J."/>
            <person name="Ruckert C."/>
        </authorList>
    </citation>
    <scope>NUCLEOTIDE SEQUENCE</scope>
    <source>
        <strain evidence="2">JCM 17251</strain>
    </source>
</reference>
<sequence>MFDSHAFYKKRLASHMKELGRYMRYIFNGHIAFALFFFIAAVAYYYQAWLQQLPENFPTAAIIGIAFGLVVSYSPVRTLLQEPDLVFLIPAEEKMKPYFRNSIIYSFVIQLYLILLVAAALGPLYTASFPEREGNPYLLTITILFIFKVANLLANWWMYRIRDRNHRRLEIFVRMVMNVLVFYFMIAGEMLGACIVTILFATLFLYDYVLAAKQAGVVWDLLLEKDQNSMQTFYRIANMFSDVPHIKTRVRKRQWLVSLVTRNIPFEKRHTFDYLYRITFVRSGDYVGMYVRLIIIGGLFIYLIPNIWVKLLFVILFLYMSSFQMMTLYQHHRTIMWLDIYPIEKTDRQQSLVKLIFQLTILQTVLFACIFIIMQEYAGFLFAMIVGVSFTYLFVNGYVKRKLS</sequence>